<dbReference type="Pfam" id="PF13442">
    <property type="entry name" value="Cytochrome_CBB3"/>
    <property type="match status" value="1"/>
</dbReference>
<keyword evidence="1 4" id="KW-0349">Heme</keyword>
<organism evidence="6 7">
    <name type="scientific">Chitinophaga sancti</name>
    <dbReference type="NCBI Taxonomy" id="1004"/>
    <lineage>
        <taxon>Bacteria</taxon>
        <taxon>Pseudomonadati</taxon>
        <taxon>Bacteroidota</taxon>
        <taxon>Chitinophagia</taxon>
        <taxon>Chitinophagales</taxon>
        <taxon>Chitinophagaceae</taxon>
        <taxon>Chitinophaga</taxon>
    </lineage>
</organism>
<proteinExistence type="predicted"/>
<evidence type="ECO:0000313" key="6">
    <source>
        <dbReference type="EMBL" id="WQG92223.1"/>
    </source>
</evidence>
<dbReference type="PROSITE" id="PS51007">
    <property type="entry name" value="CYTC"/>
    <property type="match status" value="1"/>
</dbReference>
<evidence type="ECO:0000256" key="1">
    <source>
        <dbReference type="ARBA" id="ARBA00022617"/>
    </source>
</evidence>
<protein>
    <submittedName>
        <fullName evidence="6">Cytochrome c</fullName>
    </submittedName>
</protein>
<dbReference type="RefSeq" id="WP_177318681.1">
    <property type="nucleotide sequence ID" value="NZ_CP139972.1"/>
</dbReference>
<dbReference type="Proteomes" id="UP001326715">
    <property type="component" value="Chromosome"/>
</dbReference>
<name>A0ABZ0XPT3_9BACT</name>
<dbReference type="InterPro" id="IPR009056">
    <property type="entry name" value="Cyt_c-like_dom"/>
</dbReference>
<keyword evidence="3 4" id="KW-0408">Iron</keyword>
<accession>A0ABZ0XPT3</accession>
<evidence type="ECO:0000256" key="4">
    <source>
        <dbReference type="PROSITE-ProRule" id="PRU00433"/>
    </source>
</evidence>
<dbReference type="Gene3D" id="1.10.760.10">
    <property type="entry name" value="Cytochrome c-like domain"/>
    <property type="match status" value="1"/>
</dbReference>
<evidence type="ECO:0000256" key="2">
    <source>
        <dbReference type="ARBA" id="ARBA00022723"/>
    </source>
</evidence>
<dbReference type="EMBL" id="CP140154">
    <property type="protein sequence ID" value="WQG92223.1"/>
    <property type="molecule type" value="Genomic_DNA"/>
</dbReference>
<sequence length="484" mass="54060">MLAFISCQQNVPLNGKLNTDKLPSQLVTINTSRDNYIKLSGGSIVQVPANALKTASGDSVKLEIKEAFTLGQMARAGLYTRSNGELLSSGGMLYIAPQAGQDVQILKPLKVIVPADHVEDDMQLFKGEIKDSAINWVDPQPLEMNKGEARLANGKSLYQSNCKQCHDVTKKLIGPALFGTMQRWHNDTAAVYLLTRNFAQAMQAYPQAACIYNEYKIGMPGYPSFPDEDLYDIYRYIQEEGMKQFGKIPEEYTSNKNCDSCEYIIQLAMKIFNSDSARFNLSYSINRSDVQSSQGIDSIAINFTPPVTQNAAQIPPVFYSFEILSFGWYNVDSYIKKNPLATSTKLKVVQEGLTSPVLFPVMVIPSRKIIQAGFLSSDGGYFYFYDMDGSIQLPPGERGYIFALGEKKDIVLFGLTRFVTGKDQTIKINIQQSNIKEVEAAINQLQLPDVTVNINPTGKAKMDQLKKELEELRKRYPNCLPELQ</sequence>
<keyword evidence="2 4" id="KW-0479">Metal-binding</keyword>
<feature type="domain" description="Cytochrome c" evidence="5">
    <location>
        <begin position="149"/>
        <end position="241"/>
    </location>
</feature>
<keyword evidence="7" id="KW-1185">Reference proteome</keyword>
<evidence type="ECO:0000259" key="5">
    <source>
        <dbReference type="PROSITE" id="PS51007"/>
    </source>
</evidence>
<reference evidence="6 7" key="1">
    <citation type="submission" date="2023-11" db="EMBL/GenBank/DDBJ databases">
        <title>MicrobeMod: A computational toolkit for identifying prokaryotic methylation and restriction-modification with nanopore sequencing.</title>
        <authorList>
            <person name="Crits-Christoph A."/>
            <person name="Kang S.C."/>
            <person name="Lee H."/>
            <person name="Ostrov N."/>
        </authorList>
    </citation>
    <scope>NUCLEOTIDE SEQUENCE [LARGE SCALE GENOMIC DNA]</scope>
    <source>
        <strain evidence="6 7">ATCC 23090</strain>
    </source>
</reference>
<dbReference type="InterPro" id="IPR036909">
    <property type="entry name" value="Cyt_c-like_dom_sf"/>
</dbReference>
<evidence type="ECO:0000313" key="7">
    <source>
        <dbReference type="Proteomes" id="UP001326715"/>
    </source>
</evidence>
<evidence type="ECO:0000256" key="3">
    <source>
        <dbReference type="ARBA" id="ARBA00023004"/>
    </source>
</evidence>
<dbReference type="SUPFAM" id="SSF46626">
    <property type="entry name" value="Cytochrome c"/>
    <property type="match status" value="1"/>
</dbReference>
<gene>
    <name evidence="6" type="ORF">SR876_11965</name>
</gene>